<proteinExistence type="predicted"/>
<evidence type="ECO:0000256" key="1">
    <source>
        <dbReference type="SAM" id="MobiDB-lite"/>
    </source>
</evidence>
<dbReference type="AlphaFoldDB" id="A0A8V0X4U3"/>
<keyword evidence="3" id="KW-1185">Reference proteome</keyword>
<dbReference type="Ensembl" id="ENSGALT00010005069.1">
    <property type="protein sequence ID" value="ENSGALP00010002996.1"/>
    <property type="gene ID" value="ENSGALG00010002245.1"/>
</dbReference>
<accession>A0A8V0X4U3</accession>
<reference evidence="2" key="2">
    <citation type="submission" date="2025-08" db="UniProtKB">
        <authorList>
            <consortium name="Ensembl"/>
        </authorList>
    </citation>
    <scope>IDENTIFICATION</scope>
    <source>
        <strain evidence="2">broiler</strain>
    </source>
</reference>
<reference evidence="2" key="1">
    <citation type="submission" date="2020-11" db="EMBL/GenBank/DDBJ databases">
        <title>Gallus gallus (Chicken) genome, bGalGal1, GRCg7b, maternal haplotype autosomes + Z &amp; W.</title>
        <authorList>
            <person name="Warren W."/>
            <person name="Formenti G."/>
            <person name="Fedrigo O."/>
            <person name="Haase B."/>
            <person name="Mountcastle J."/>
            <person name="Balacco J."/>
            <person name="Tracey A."/>
            <person name="Schneider V."/>
            <person name="Okimoto R."/>
            <person name="Cheng H."/>
            <person name="Hawken R."/>
            <person name="Howe K."/>
            <person name="Jarvis E.D."/>
        </authorList>
    </citation>
    <scope>NUCLEOTIDE SEQUENCE [LARGE SCALE GENOMIC DNA]</scope>
    <source>
        <strain evidence="2">Broiler</strain>
    </source>
</reference>
<evidence type="ECO:0000313" key="3">
    <source>
        <dbReference type="Proteomes" id="UP000000539"/>
    </source>
</evidence>
<organism evidence="2 3">
    <name type="scientific">Gallus gallus</name>
    <name type="common">Chicken</name>
    <dbReference type="NCBI Taxonomy" id="9031"/>
    <lineage>
        <taxon>Eukaryota</taxon>
        <taxon>Metazoa</taxon>
        <taxon>Chordata</taxon>
        <taxon>Craniata</taxon>
        <taxon>Vertebrata</taxon>
        <taxon>Euteleostomi</taxon>
        <taxon>Archelosauria</taxon>
        <taxon>Archosauria</taxon>
        <taxon>Dinosauria</taxon>
        <taxon>Saurischia</taxon>
        <taxon>Theropoda</taxon>
        <taxon>Coelurosauria</taxon>
        <taxon>Aves</taxon>
        <taxon>Neognathae</taxon>
        <taxon>Galloanserae</taxon>
        <taxon>Galliformes</taxon>
        <taxon>Phasianidae</taxon>
        <taxon>Phasianinae</taxon>
        <taxon>Gallus</taxon>
    </lineage>
</organism>
<dbReference type="Proteomes" id="UP000000539">
    <property type="component" value="Chromosome 3"/>
</dbReference>
<sequence>MGKAPLLVVPRQGDIFTGDRNSYWGPELEREGTGDAQRLRMRAEALKATHLFLVPQKREGEKTQVGFNYTMLHLNERSLQLARRAPRCTAGHASSTAPSGRGCRSHLTHPR</sequence>
<name>A0A8V0X4U3_CHICK</name>
<reference evidence="2" key="3">
    <citation type="submission" date="2025-09" db="UniProtKB">
        <authorList>
            <consortium name="Ensembl"/>
        </authorList>
    </citation>
    <scope>IDENTIFICATION</scope>
    <source>
        <strain evidence="2">broiler</strain>
    </source>
</reference>
<feature type="region of interest" description="Disordered" evidence="1">
    <location>
        <begin position="87"/>
        <end position="111"/>
    </location>
</feature>
<protein>
    <submittedName>
        <fullName evidence="2">Uncharacterized protein</fullName>
    </submittedName>
</protein>
<evidence type="ECO:0000313" key="2">
    <source>
        <dbReference type="Ensembl" id="ENSGALP00010002996.1"/>
    </source>
</evidence>